<reference evidence="2" key="2">
    <citation type="submission" date="2015-01" db="EMBL/GenBank/DDBJ databases">
        <title>Evolutionary Origins and Diversification of the Mycorrhizal Mutualists.</title>
        <authorList>
            <consortium name="DOE Joint Genome Institute"/>
            <consortium name="Mycorrhizal Genomics Consortium"/>
            <person name="Kohler A."/>
            <person name="Kuo A."/>
            <person name="Nagy L.G."/>
            <person name="Floudas D."/>
            <person name="Copeland A."/>
            <person name="Barry K.W."/>
            <person name="Cichocki N."/>
            <person name="Veneault-Fourrey C."/>
            <person name="LaButti K."/>
            <person name="Lindquist E.A."/>
            <person name="Lipzen A."/>
            <person name="Lundell T."/>
            <person name="Morin E."/>
            <person name="Murat C."/>
            <person name="Riley R."/>
            <person name="Ohm R."/>
            <person name="Sun H."/>
            <person name="Tunlid A."/>
            <person name="Henrissat B."/>
            <person name="Grigoriev I.V."/>
            <person name="Hibbett D.S."/>
            <person name="Martin F."/>
        </authorList>
    </citation>
    <scope>NUCLEOTIDE SEQUENCE [LARGE SCALE GENOMIC DNA]</scope>
    <source>
        <strain evidence="2">MUT 4182</strain>
    </source>
</reference>
<keyword evidence="2" id="KW-1185">Reference proteome</keyword>
<dbReference type="HOGENOM" id="CLU_2575621_0_0_1"/>
<sequence length="81" mass="9014">MDFNDSFTVHTSTCSPRALVFSNSNVKPFYKPALCCQCPVQTKGGEHLGWFAGGRPDGSTRLYTGQPEIQRRAMVFVSRID</sequence>
<evidence type="ECO:0000313" key="2">
    <source>
        <dbReference type="Proteomes" id="UP000054248"/>
    </source>
</evidence>
<dbReference type="EMBL" id="KN823621">
    <property type="protein sequence ID" value="KIO16251.1"/>
    <property type="molecule type" value="Genomic_DNA"/>
</dbReference>
<organism evidence="1 2">
    <name type="scientific">Tulasnella calospora MUT 4182</name>
    <dbReference type="NCBI Taxonomy" id="1051891"/>
    <lineage>
        <taxon>Eukaryota</taxon>
        <taxon>Fungi</taxon>
        <taxon>Dikarya</taxon>
        <taxon>Basidiomycota</taxon>
        <taxon>Agaricomycotina</taxon>
        <taxon>Agaricomycetes</taxon>
        <taxon>Cantharellales</taxon>
        <taxon>Tulasnellaceae</taxon>
        <taxon>Tulasnella</taxon>
    </lineage>
</organism>
<dbReference type="AlphaFoldDB" id="A0A0C3Q158"/>
<proteinExistence type="predicted"/>
<evidence type="ECO:0000313" key="1">
    <source>
        <dbReference type="EMBL" id="KIO16251.1"/>
    </source>
</evidence>
<accession>A0A0C3Q158</accession>
<name>A0A0C3Q158_9AGAM</name>
<protein>
    <submittedName>
        <fullName evidence="1">Uncharacterized protein</fullName>
    </submittedName>
</protein>
<gene>
    <name evidence="1" type="ORF">M407DRAFT_191414</name>
</gene>
<dbReference type="Proteomes" id="UP000054248">
    <property type="component" value="Unassembled WGS sequence"/>
</dbReference>
<reference evidence="1 2" key="1">
    <citation type="submission" date="2014-04" db="EMBL/GenBank/DDBJ databases">
        <authorList>
            <consortium name="DOE Joint Genome Institute"/>
            <person name="Kuo A."/>
            <person name="Girlanda M."/>
            <person name="Perotto S."/>
            <person name="Kohler A."/>
            <person name="Nagy L.G."/>
            <person name="Floudas D."/>
            <person name="Copeland A."/>
            <person name="Barry K.W."/>
            <person name="Cichocki N."/>
            <person name="Veneault-Fourrey C."/>
            <person name="LaButti K."/>
            <person name="Lindquist E.A."/>
            <person name="Lipzen A."/>
            <person name="Lundell T."/>
            <person name="Morin E."/>
            <person name="Murat C."/>
            <person name="Sun H."/>
            <person name="Tunlid A."/>
            <person name="Henrissat B."/>
            <person name="Grigoriev I.V."/>
            <person name="Hibbett D.S."/>
            <person name="Martin F."/>
            <person name="Nordberg H.P."/>
            <person name="Cantor M.N."/>
            <person name="Hua S.X."/>
        </authorList>
    </citation>
    <scope>NUCLEOTIDE SEQUENCE [LARGE SCALE GENOMIC DNA]</scope>
    <source>
        <strain evidence="1 2">MUT 4182</strain>
    </source>
</reference>